<dbReference type="GO" id="GO:0016780">
    <property type="term" value="F:phosphotransferase activity, for other substituted phosphate groups"/>
    <property type="evidence" value="ECO:0007669"/>
    <property type="project" value="TreeGrafter"/>
</dbReference>
<keyword evidence="3" id="KW-1003">Cell membrane</keyword>
<evidence type="ECO:0000313" key="15">
    <source>
        <dbReference type="Proteomes" id="UP001281024"/>
    </source>
</evidence>
<gene>
    <name evidence="12" type="primary">exoY</name>
    <name evidence="11" type="ORF">ATX59_08665</name>
    <name evidence="10" type="ORF">GA838_00045</name>
    <name evidence="12" type="ORF">OENI_1775</name>
</gene>
<dbReference type="PANTHER" id="PTHR30576">
    <property type="entry name" value="COLANIC BIOSYNTHESIS UDP-GLUCOSE LIPID CARRIER TRANSFERASE"/>
    <property type="match status" value="1"/>
</dbReference>
<dbReference type="AlphaFoldDB" id="A0A3S7HFU4"/>
<comment type="similarity">
    <text evidence="2">Belongs to the bacterial sugar transferase family.</text>
</comment>
<evidence type="ECO:0000256" key="5">
    <source>
        <dbReference type="ARBA" id="ARBA00022692"/>
    </source>
</evidence>
<dbReference type="Proteomes" id="UP000181728">
    <property type="component" value="Unassembled WGS sequence"/>
</dbReference>
<feature type="domain" description="Bacterial sugar transferase" evidence="9">
    <location>
        <begin position="12"/>
        <end position="203"/>
    </location>
</feature>
<evidence type="ECO:0000256" key="2">
    <source>
        <dbReference type="ARBA" id="ARBA00006464"/>
    </source>
</evidence>
<dbReference type="Proteomes" id="UP001281024">
    <property type="component" value="Unassembled WGS sequence"/>
</dbReference>
<evidence type="ECO:0000313" key="10">
    <source>
        <dbReference type="EMBL" id="MDV7714175.1"/>
    </source>
</evidence>
<protein>
    <submittedName>
        <fullName evidence="12">Exopolysaccharide production protein ExoY</fullName>
    </submittedName>
    <submittedName>
        <fullName evidence="11">Multidrug MFS transporter</fullName>
    </submittedName>
    <submittedName>
        <fullName evidence="10">Sugar transferase</fullName>
    </submittedName>
</protein>
<evidence type="ECO:0000259" key="9">
    <source>
        <dbReference type="Pfam" id="PF02397"/>
    </source>
</evidence>
<keyword evidence="7 8" id="KW-0472">Membrane</keyword>
<keyword evidence="4 10" id="KW-0808">Transferase</keyword>
<reference evidence="10" key="3">
    <citation type="submission" date="2019-10" db="EMBL/GenBank/DDBJ databases">
        <title>Malate fermentation in French cider.</title>
        <authorList>
            <person name="Cousin F.J."/>
            <person name="Medina Fernandez S."/>
            <person name="Misery B."/>
            <person name="Laplace J.-M."/>
            <person name="Cretenet M."/>
        </authorList>
    </citation>
    <scope>NUCLEOTIDE SEQUENCE</scope>
    <source>
        <strain evidence="10">UCMA15129</strain>
    </source>
</reference>
<organism evidence="10 15">
    <name type="scientific">Oenococcus oeni</name>
    <name type="common">Leuconostoc oenos</name>
    <dbReference type="NCBI Taxonomy" id="1247"/>
    <lineage>
        <taxon>Bacteria</taxon>
        <taxon>Bacillati</taxon>
        <taxon>Bacillota</taxon>
        <taxon>Bacilli</taxon>
        <taxon>Lactobacillales</taxon>
        <taxon>Lactobacillaceae</taxon>
        <taxon>Oenococcus</taxon>
    </lineage>
</organism>
<evidence type="ECO:0000313" key="11">
    <source>
        <dbReference type="EMBL" id="OIM20492.1"/>
    </source>
</evidence>
<evidence type="ECO:0000256" key="1">
    <source>
        <dbReference type="ARBA" id="ARBA00004236"/>
    </source>
</evidence>
<reference evidence="12 14" key="2">
    <citation type="submission" date="2018-08" db="EMBL/GenBank/DDBJ databases">
        <authorList>
            <person name="Lorentzen P. G. S. M."/>
        </authorList>
    </citation>
    <scope>NUCLEOTIDE SEQUENCE [LARGE SCALE GENOMIC DNA]</scope>
    <source>
        <strain evidence="12 14">CRBO_1381</strain>
    </source>
</reference>
<feature type="transmembrane region" description="Helical" evidence="8">
    <location>
        <begin position="15"/>
        <end position="37"/>
    </location>
</feature>
<evidence type="ECO:0000313" key="14">
    <source>
        <dbReference type="Proteomes" id="UP000294726"/>
    </source>
</evidence>
<dbReference type="GO" id="GO:0005886">
    <property type="term" value="C:plasma membrane"/>
    <property type="evidence" value="ECO:0007669"/>
    <property type="project" value="UniProtKB-SubCell"/>
</dbReference>
<dbReference type="InterPro" id="IPR003362">
    <property type="entry name" value="Bact_transf"/>
</dbReference>
<evidence type="ECO:0000256" key="3">
    <source>
        <dbReference type="ARBA" id="ARBA00022475"/>
    </source>
</evidence>
<dbReference type="Proteomes" id="UP000294726">
    <property type="component" value="Chromosome"/>
</dbReference>
<proteinExistence type="inferred from homology"/>
<evidence type="ECO:0000256" key="4">
    <source>
        <dbReference type="ARBA" id="ARBA00022679"/>
    </source>
</evidence>
<dbReference type="PANTHER" id="PTHR30576:SF4">
    <property type="entry name" value="UNDECAPRENYL-PHOSPHATE GALACTOSE PHOSPHOTRANSFERASE"/>
    <property type="match status" value="1"/>
</dbReference>
<keyword evidence="5 8" id="KW-0812">Transmembrane</keyword>
<accession>A0A3S7HFU4</accession>
<reference evidence="11 13" key="1">
    <citation type="journal article" date="2016" name="BMC Genomics">
        <title>Consensus pan-genome assembly of the specialised wine bacterium Oenococcus oeni.</title>
        <authorList>
            <person name="Sternes P.R."/>
            <person name="Borneman A.R."/>
        </authorList>
    </citation>
    <scope>NUCLEOTIDE SEQUENCE [LARGE SCALE GENOMIC DNA]</scope>
    <source>
        <strain evidence="11 13">AWRIB661</strain>
    </source>
</reference>
<sequence length="209" mass="24548">MTEPQKRYIPFKRMIDIAGSLVGIVLLSWLFLILIILQKINDLHGPIFYLHDRVGKNHKHFKLIKFRSMRADADTYFKRHPEDYQTFVKNDYKFPAGEDPRVTKFGRILRRTSLDELPQLFNIFAGQMSIVGPRPVTEPELRYYGSNVDKFLSVLPGAMGLWQATGRSDIKYPERAEIDLEYVEHIGFWYDWYIVYLTMKAIFSRAGAY</sequence>
<dbReference type="EMBL" id="WERV01000001">
    <property type="protein sequence ID" value="MDV7714175.1"/>
    <property type="molecule type" value="Genomic_DNA"/>
</dbReference>
<evidence type="ECO:0000256" key="8">
    <source>
        <dbReference type="SAM" id="Phobius"/>
    </source>
</evidence>
<dbReference type="EMBL" id="MLOK01000056">
    <property type="protein sequence ID" value="OIM20492.1"/>
    <property type="molecule type" value="Genomic_DNA"/>
</dbReference>
<dbReference type="EMBL" id="LR031358">
    <property type="protein sequence ID" value="VDB99165.1"/>
    <property type="molecule type" value="Genomic_DNA"/>
</dbReference>
<dbReference type="RefSeq" id="WP_002821177.1">
    <property type="nucleotide sequence ID" value="NZ_CP014324.1"/>
</dbReference>
<evidence type="ECO:0000313" key="13">
    <source>
        <dbReference type="Proteomes" id="UP000181728"/>
    </source>
</evidence>
<evidence type="ECO:0000256" key="6">
    <source>
        <dbReference type="ARBA" id="ARBA00022989"/>
    </source>
</evidence>
<keyword evidence="6 8" id="KW-1133">Transmembrane helix</keyword>
<comment type="subcellular location">
    <subcellularLocation>
        <location evidence="1">Cell membrane</location>
    </subcellularLocation>
</comment>
<name>A0A3S7HFU4_OENOE</name>
<evidence type="ECO:0000256" key="7">
    <source>
        <dbReference type="ARBA" id="ARBA00023136"/>
    </source>
</evidence>
<dbReference type="Pfam" id="PF02397">
    <property type="entry name" value="Bac_transf"/>
    <property type="match status" value="1"/>
</dbReference>
<evidence type="ECO:0000313" key="12">
    <source>
        <dbReference type="EMBL" id="VDB99165.1"/>
    </source>
</evidence>